<dbReference type="GO" id="GO:0006357">
    <property type="term" value="P:regulation of transcription by RNA polymerase II"/>
    <property type="evidence" value="ECO:0007669"/>
    <property type="project" value="InterPro"/>
</dbReference>
<dbReference type="PANTHER" id="PTHR10026">
    <property type="entry name" value="CYCLIN"/>
    <property type="match status" value="1"/>
</dbReference>
<protein>
    <recommendedName>
        <fullName evidence="3">Cyclin-like domain-containing protein</fullName>
    </recommendedName>
</protein>
<dbReference type="EMBL" id="CH991557">
    <property type="protein sequence ID" value="EDQ87879.1"/>
    <property type="molecule type" value="Genomic_DNA"/>
</dbReference>
<dbReference type="KEGG" id="mbr:MONBRDRAFT_33137"/>
<dbReference type="GO" id="GO:0005634">
    <property type="term" value="C:nucleus"/>
    <property type="evidence" value="ECO:0000318"/>
    <property type="project" value="GO_Central"/>
</dbReference>
<keyword evidence="1" id="KW-0195">Cyclin</keyword>
<dbReference type="GeneID" id="5892678"/>
<dbReference type="InParanoid" id="A9V3X2"/>
<sequence>MAQAEQQNVRIEKHVFPCLDSDLPRFDLANTPSRRRGIPAELELRLRIAGCELIQKTGMLLGCKQVVMACAQMLLQRAYCRLDISRHSLQWVGLACLFLAAKTEEDHQRLRSILLVGRQVAHRMTREYAEKQTELAPMIVGDDDYHELKNNVIKSERRVLKELGFCVHLKHPHKDVAQLAWNYMNDALRSDVFLRFEVAVIACACIDLATRKLDIPMPDLWFQSFGVHPDDFEQTCATILQLYRQSPVYLDDLARELELALQGEDLTDPRLAAPKKHRGRSPQREGSPARVMHMADQRHDRTVIVTSVTKIAAVMSAHMGVEAVGVDSRFG</sequence>
<feature type="domain" description="Cyclin-like" evidence="3">
    <location>
        <begin position="52"/>
        <end position="134"/>
    </location>
</feature>
<dbReference type="OMA" id="MYDMMKY"/>
<dbReference type="SUPFAM" id="SSF47954">
    <property type="entry name" value="Cyclin-like"/>
    <property type="match status" value="2"/>
</dbReference>
<keyword evidence="5" id="KW-1185">Reference proteome</keyword>
<dbReference type="InterPro" id="IPR043198">
    <property type="entry name" value="Cyclin/Ssn8"/>
</dbReference>
<dbReference type="CDD" id="cd20532">
    <property type="entry name" value="CYCLIN_CCNL_rpt1"/>
    <property type="match status" value="1"/>
</dbReference>
<dbReference type="GO" id="GO:0016538">
    <property type="term" value="F:cyclin-dependent protein serine/threonine kinase regulator activity"/>
    <property type="evidence" value="ECO:0000318"/>
    <property type="project" value="GO_Central"/>
</dbReference>
<dbReference type="Pfam" id="PF00134">
    <property type="entry name" value="Cyclin_N"/>
    <property type="match status" value="1"/>
</dbReference>
<organism evidence="4 5">
    <name type="scientific">Monosiga brevicollis</name>
    <name type="common">Choanoflagellate</name>
    <dbReference type="NCBI Taxonomy" id="81824"/>
    <lineage>
        <taxon>Eukaryota</taxon>
        <taxon>Choanoflagellata</taxon>
        <taxon>Craspedida</taxon>
        <taxon>Salpingoecidae</taxon>
        <taxon>Monosiga</taxon>
    </lineage>
</organism>
<proteinExistence type="inferred from homology"/>
<reference evidence="4 5" key="1">
    <citation type="journal article" date="2008" name="Nature">
        <title>The genome of the choanoflagellate Monosiga brevicollis and the origin of metazoans.</title>
        <authorList>
            <consortium name="JGI Sequencing"/>
            <person name="King N."/>
            <person name="Westbrook M.J."/>
            <person name="Young S.L."/>
            <person name="Kuo A."/>
            <person name="Abedin M."/>
            <person name="Chapman J."/>
            <person name="Fairclough S."/>
            <person name="Hellsten U."/>
            <person name="Isogai Y."/>
            <person name="Letunic I."/>
            <person name="Marr M."/>
            <person name="Pincus D."/>
            <person name="Putnam N."/>
            <person name="Rokas A."/>
            <person name="Wright K.J."/>
            <person name="Zuzow R."/>
            <person name="Dirks W."/>
            <person name="Good M."/>
            <person name="Goodstein D."/>
            <person name="Lemons D."/>
            <person name="Li W."/>
            <person name="Lyons J.B."/>
            <person name="Morris A."/>
            <person name="Nichols S."/>
            <person name="Richter D.J."/>
            <person name="Salamov A."/>
            <person name="Bork P."/>
            <person name="Lim W.A."/>
            <person name="Manning G."/>
            <person name="Miller W.T."/>
            <person name="McGinnis W."/>
            <person name="Shapiro H."/>
            <person name="Tjian R."/>
            <person name="Grigoriev I.V."/>
            <person name="Rokhsar D."/>
        </authorList>
    </citation>
    <scope>NUCLEOTIDE SEQUENCE [LARGE SCALE GENOMIC DNA]</scope>
    <source>
        <strain evidence="5">MX1 / ATCC 50154</strain>
    </source>
</reference>
<evidence type="ECO:0000313" key="4">
    <source>
        <dbReference type="EMBL" id="EDQ87879.1"/>
    </source>
</evidence>
<feature type="region of interest" description="Disordered" evidence="2">
    <location>
        <begin position="270"/>
        <end position="291"/>
    </location>
</feature>
<evidence type="ECO:0000313" key="5">
    <source>
        <dbReference type="Proteomes" id="UP000001357"/>
    </source>
</evidence>
<dbReference type="eggNOG" id="KOG0835">
    <property type="taxonomic scope" value="Eukaryota"/>
</dbReference>
<dbReference type="InterPro" id="IPR013763">
    <property type="entry name" value="Cyclin-like_dom"/>
</dbReference>
<accession>A9V3X2</accession>
<dbReference type="STRING" id="81824.A9V3X2"/>
<dbReference type="Proteomes" id="UP000001357">
    <property type="component" value="Unassembled WGS sequence"/>
</dbReference>
<evidence type="ECO:0000259" key="3">
    <source>
        <dbReference type="SMART" id="SM00385"/>
    </source>
</evidence>
<dbReference type="InterPro" id="IPR006671">
    <property type="entry name" value="Cyclin_N"/>
</dbReference>
<evidence type="ECO:0000256" key="2">
    <source>
        <dbReference type="SAM" id="MobiDB-lite"/>
    </source>
</evidence>
<evidence type="ECO:0000256" key="1">
    <source>
        <dbReference type="RuleBase" id="RU000383"/>
    </source>
</evidence>
<dbReference type="AlphaFoldDB" id="A9V3X2"/>
<dbReference type="FunCoup" id="A9V3X2">
    <property type="interactions" value="1476"/>
</dbReference>
<dbReference type="Gene3D" id="1.10.472.10">
    <property type="entry name" value="Cyclin-like"/>
    <property type="match status" value="2"/>
</dbReference>
<dbReference type="RefSeq" id="XP_001747412.1">
    <property type="nucleotide sequence ID" value="XM_001747360.1"/>
</dbReference>
<dbReference type="InterPro" id="IPR036915">
    <property type="entry name" value="Cyclin-like_sf"/>
</dbReference>
<gene>
    <name evidence="4" type="ORF">MONBRDRAFT_33137</name>
</gene>
<dbReference type="SMART" id="SM00385">
    <property type="entry name" value="CYCLIN"/>
    <property type="match status" value="2"/>
</dbReference>
<feature type="domain" description="Cyclin-like" evidence="3">
    <location>
        <begin position="158"/>
        <end position="241"/>
    </location>
</feature>
<name>A9V3X2_MONBE</name>
<comment type="similarity">
    <text evidence="1">Belongs to the cyclin family.</text>
</comment>